<dbReference type="Proteomes" id="UP000814033">
    <property type="component" value="Unassembled WGS sequence"/>
</dbReference>
<name>A0ACB8R1V8_9AGAM</name>
<reference evidence="1" key="2">
    <citation type="journal article" date="2022" name="New Phytol.">
        <title>Evolutionary transition to the ectomycorrhizal habit in the genomes of a hyperdiverse lineage of mushroom-forming fungi.</title>
        <authorList>
            <person name="Looney B."/>
            <person name="Miyauchi S."/>
            <person name="Morin E."/>
            <person name="Drula E."/>
            <person name="Courty P.E."/>
            <person name="Kohler A."/>
            <person name="Kuo A."/>
            <person name="LaButti K."/>
            <person name="Pangilinan J."/>
            <person name="Lipzen A."/>
            <person name="Riley R."/>
            <person name="Andreopoulos W."/>
            <person name="He G."/>
            <person name="Johnson J."/>
            <person name="Nolan M."/>
            <person name="Tritt A."/>
            <person name="Barry K.W."/>
            <person name="Grigoriev I.V."/>
            <person name="Nagy L.G."/>
            <person name="Hibbett D."/>
            <person name="Henrissat B."/>
            <person name="Matheny P.B."/>
            <person name="Labbe J."/>
            <person name="Martin F.M."/>
        </authorList>
    </citation>
    <scope>NUCLEOTIDE SEQUENCE</scope>
    <source>
        <strain evidence="1">FP105234-sp</strain>
    </source>
</reference>
<organism evidence="1 2">
    <name type="scientific">Auriscalpium vulgare</name>
    <dbReference type="NCBI Taxonomy" id="40419"/>
    <lineage>
        <taxon>Eukaryota</taxon>
        <taxon>Fungi</taxon>
        <taxon>Dikarya</taxon>
        <taxon>Basidiomycota</taxon>
        <taxon>Agaricomycotina</taxon>
        <taxon>Agaricomycetes</taxon>
        <taxon>Russulales</taxon>
        <taxon>Auriscalpiaceae</taxon>
        <taxon>Auriscalpium</taxon>
    </lineage>
</organism>
<gene>
    <name evidence="1" type="ORF">FA95DRAFT_1309818</name>
</gene>
<keyword evidence="2" id="KW-1185">Reference proteome</keyword>
<reference evidence="1" key="1">
    <citation type="submission" date="2021-02" db="EMBL/GenBank/DDBJ databases">
        <authorList>
            <consortium name="DOE Joint Genome Institute"/>
            <person name="Ahrendt S."/>
            <person name="Looney B.P."/>
            <person name="Miyauchi S."/>
            <person name="Morin E."/>
            <person name="Drula E."/>
            <person name="Courty P.E."/>
            <person name="Chicoki N."/>
            <person name="Fauchery L."/>
            <person name="Kohler A."/>
            <person name="Kuo A."/>
            <person name="Labutti K."/>
            <person name="Pangilinan J."/>
            <person name="Lipzen A."/>
            <person name="Riley R."/>
            <person name="Andreopoulos W."/>
            <person name="He G."/>
            <person name="Johnson J."/>
            <person name="Barry K.W."/>
            <person name="Grigoriev I.V."/>
            <person name="Nagy L."/>
            <person name="Hibbett D."/>
            <person name="Henrissat B."/>
            <person name="Matheny P.B."/>
            <person name="Labbe J."/>
            <person name="Martin F."/>
        </authorList>
    </citation>
    <scope>NUCLEOTIDE SEQUENCE</scope>
    <source>
        <strain evidence="1">FP105234-sp</strain>
    </source>
</reference>
<evidence type="ECO:0000313" key="2">
    <source>
        <dbReference type="Proteomes" id="UP000814033"/>
    </source>
</evidence>
<dbReference type="EMBL" id="MU276623">
    <property type="protein sequence ID" value="KAI0038008.1"/>
    <property type="molecule type" value="Genomic_DNA"/>
</dbReference>
<protein>
    <submittedName>
        <fullName evidence="1">Uncharacterized protein</fullName>
    </submittedName>
</protein>
<accession>A0ACB8R1V8</accession>
<proteinExistence type="predicted"/>
<comment type="caution">
    <text evidence="1">The sequence shown here is derived from an EMBL/GenBank/DDBJ whole genome shotgun (WGS) entry which is preliminary data.</text>
</comment>
<sequence>MACPECKRESLEALHASGGERKTAIFVATAVWEVGLDIADIIRVVLFLLGLSISALVQRAGRPVRGLLTQGEAIVYVKQSDVQAALAYIACAEDLRILQPSEEDASANIPPTTQDGQGAEVSHIVEVAEIAADVPVPMDLDLDAAVTEANPVSAGEPQPAAVAVSSKTAKKALKRKGKTNVKASSSSKKTTTRGRKKTLVDADRGKAHTMYLVVGAHARSLCIQRQINIIYDNPAHDKDCQRCSSCKPRPIPQPRPIVLPTATPMSTAQPSEELQVELLPPHPEDDTNDIDNGSAELDNADEDQAASESTAKPAKRLKLLVKDVQHVLQQLDIAAIEIRHSLPWQASSLMMSSRYFLDQETKKLITVDFDLLRSRQALEDRLRGRWKHWETAGNMLWEHVETIHAQLCPDLEERHEEALAKKRAREKRAREEKTAKKVHTALEEAGLAHIRRVVLRVAPIPSTSRTLDKAPTSTRQHSSTPDPQITAPVAAHTLSLSPQHAPSRGPHTVTTKQFYGENVAASKKRRRAVASSEQDTDVTQPAAKKRRKQRGHTPPMPVIASSSKTLTPPPPLTRKENRTPGSRQPRRSTRVRNG</sequence>
<evidence type="ECO:0000313" key="1">
    <source>
        <dbReference type="EMBL" id="KAI0038008.1"/>
    </source>
</evidence>